<dbReference type="CDD" id="cd04301">
    <property type="entry name" value="NAT_SF"/>
    <property type="match status" value="1"/>
</dbReference>
<proteinExistence type="inferred from homology"/>
<dbReference type="Gene3D" id="3.40.630.30">
    <property type="match status" value="1"/>
</dbReference>
<dbReference type="PANTHER" id="PTHR45896">
    <property type="entry name" value="N-ALPHA-ACETYLTRANSFERASE 30"/>
    <property type="match status" value="1"/>
</dbReference>
<evidence type="ECO:0000256" key="3">
    <source>
        <dbReference type="ARBA" id="ARBA00024025"/>
    </source>
</evidence>
<dbReference type="InterPro" id="IPR016181">
    <property type="entry name" value="Acyl_CoA_acyltransferase"/>
</dbReference>
<dbReference type="SUPFAM" id="SSF55729">
    <property type="entry name" value="Acyl-CoA N-acyltransferases (Nat)"/>
    <property type="match status" value="1"/>
</dbReference>
<gene>
    <name evidence="5" type="primary">MAK3</name>
    <name evidence="5" type="ORF">FIM1_4643</name>
</gene>
<dbReference type="EMBL" id="CP015061">
    <property type="protein sequence ID" value="QGN18317.1"/>
    <property type="molecule type" value="Genomic_DNA"/>
</dbReference>
<keyword evidence="2" id="KW-0012">Acyltransferase</keyword>
<evidence type="ECO:0000313" key="6">
    <source>
        <dbReference type="Proteomes" id="UP000422736"/>
    </source>
</evidence>
<keyword evidence="6" id="KW-1185">Reference proteome</keyword>
<accession>A0ABX6F1Q1</accession>
<evidence type="ECO:0000256" key="1">
    <source>
        <dbReference type="ARBA" id="ARBA00022679"/>
    </source>
</evidence>
<dbReference type="PANTHER" id="PTHR45896:SF1">
    <property type="entry name" value="N-ALPHA-ACETYLTRANSFERASE 30"/>
    <property type="match status" value="1"/>
</dbReference>
<evidence type="ECO:0000259" key="4">
    <source>
        <dbReference type="PROSITE" id="PS51186"/>
    </source>
</evidence>
<name>A0ABX6F1Q1_KLUMA</name>
<sequence>MCKRYFKGTETRIRRVIRRGKQKLTRKQREEMSSEEGIRYTRFDISNEMEFLTIKKLIDEDLSEPYSIYVYRFFLNQWPRLTYLAWADGVDTPIGCIVCKSDMHNGVRLRGYIGMLAVEKSYRGRGIAKKLITLAINAMIEEKCDEIMLETECSNAAALHLYENMGFIRMKRLFRYYLNQGDAFKLILPITEKSCVRSTFLGLNSFPKNAIL</sequence>
<keyword evidence="1" id="KW-0808">Transferase</keyword>
<dbReference type="InterPro" id="IPR000182">
    <property type="entry name" value="GNAT_dom"/>
</dbReference>
<comment type="similarity">
    <text evidence="3">Belongs to the acetyltransferase family. MAK3 subfamily.</text>
</comment>
<feature type="domain" description="N-acetyltransferase" evidence="4">
    <location>
        <begin position="41"/>
        <end position="191"/>
    </location>
</feature>
<dbReference type="Proteomes" id="UP000422736">
    <property type="component" value="Chromosome 7"/>
</dbReference>
<dbReference type="InterPro" id="IPR044542">
    <property type="entry name" value="NAA30-like"/>
</dbReference>
<protein>
    <submittedName>
        <fullName evidence="5">N-alpha-acetyltransferase 30</fullName>
    </submittedName>
</protein>
<dbReference type="PROSITE" id="PS51186">
    <property type="entry name" value="GNAT"/>
    <property type="match status" value="1"/>
</dbReference>
<reference evidence="5 6" key="2">
    <citation type="submission" date="2019-11" db="EMBL/GenBank/DDBJ databases">
        <authorList>
            <person name="Lu H."/>
        </authorList>
    </citation>
    <scope>NUCLEOTIDE SEQUENCE [LARGE SCALE GENOMIC DNA]</scope>
    <source>
        <strain evidence="5 6">FIM1</strain>
    </source>
</reference>
<organism evidence="5 6">
    <name type="scientific">Kluyveromyces marxianus</name>
    <name type="common">Yeast</name>
    <name type="synonym">Candida kefyr</name>
    <dbReference type="NCBI Taxonomy" id="4911"/>
    <lineage>
        <taxon>Eukaryota</taxon>
        <taxon>Fungi</taxon>
        <taxon>Dikarya</taxon>
        <taxon>Ascomycota</taxon>
        <taxon>Saccharomycotina</taxon>
        <taxon>Saccharomycetes</taxon>
        <taxon>Saccharomycetales</taxon>
        <taxon>Saccharomycetaceae</taxon>
        <taxon>Kluyveromyces</taxon>
    </lineage>
</organism>
<reference evidence="5 6" key="1">
    <citation type="submission" date="2016-03" db="EMBL/GenBank/DDBJ databases">
        <title>How can Kluyveromyces marxianus grow so fast - potential evolutionary course in Saccharomyces Complex revealed by comparative genomics.</title>
        <authorList>
            <person name="Mo W."/>
            <person name="Lu W."/>
            <person name="Yang X."/>
            <person name="Qi J."/>
            <person name="Lv H."/>
        </authorList>
    </citation>
    <scope>NUCLEOTIDE SEQUENCE [LARGE SCALE GENOMIC DNA]</scope>
    <source>
        <strain evidence="5 6">FIM1</strain>
    </source>
</reference>
<evidence type="ECO:0000256" key="2">
    <source>
        <dbReference type="ARBA" id="ARBA00023315"/>
    </source>
</evidence>
<dbReference type="Pfam" id="PF00583">
    <property type="entry name" value="Acetyltransf_1"/>
    <property type="match status" value="1"/>
</dbReference>
<evidence type="ECO:0000313" key="5">
    <source>
        <dbReference type="EMBL" id="QGN18317.1"/>
    </source>
</evidence>